<reference evidence="3" key="1">
    <citation type="submission" date="2013-02" db="EMBL/GenBank/DDBJ databases">
        <authorList>
            <person name="Hughes D."/>
        </authorList>
    </citation>
    <scope>NUCLEOTIDE SEQUENCE</scope>
    <source>
        <strain>Durham</strain>
        <strain evidence="3">NC isolate 2 -- Noor lab</strain>
    </source>
</reference>
<keyword evidence="3" id="KW-1185">Reference proteome</keyword>
<proteinExistence type="predicted"/>
<dbReference type="Proteomes" id="UP000015102">
    <property type="component" value="Unassembled WGS sequence"/>
</dbReference>
<dbReference type="EMBL" id="CAQQ02123753">
    <property type="status" value="NOT_ANNOTATED_CDS"/>
    <property type="molecule type" value="Genomic_DNA"/>
</dbReference>
<accession>T1GJC7</accession>
<feature type="region of interest" description="Disordered" evidence="1">
    <location>
        <begin position="1"/>
        <end position="34"/>
    </location>
</feature>
<dbReference type="EMBL" id="CAQQ02123755">
    <property type="status" value="NOT_ANNOTATED_CDS"/>
    <property type="molecule type" value="Genomic_DNA"/>
</dbReference>
<name>T1GJC7_MEGSC</name>
<dbReference type="EnsemblMetazoa" id="MESCA003573-RA">
    <property type="protein sequence ID" value="MESCA003573-PA"/>
    <property type="gene ID" value="MESCA003573"/>
</dbReference>
<feature type="compositionally biased region" description="Acidic residues" evidence="1">
    <location>
        <begin position="152"/>
        <end position="162"/>
    </location>
</feature>
<protein>
    <submittedName>
        <fullName evidence="2">Uncharacterized protein</fullName>
    </submittedName>
</protein>
<evidence type="ECO:0000313" key="2">
    <source>
        <dbReference type="EnsemblMetazoa" id="MESCA003573-PA"/>
    </source>
</evidence>
<organism evidence="2 3">
    <name type="scientific">Megaselia scalaris</name>
    <name type="common">Humpbacked fly</name>
    <name type="synonym">Phora scalaris</name>
    <dbReference type="NCBI Taxonomy" id="36166"/>
    <lineage>
        <taxon>Eukaryota</taxon>
        <taxon>Metazoa</taxon>
        <taxon>Ecdysozoa</taxon>
        <taxon>Arthropoda</taxon>
        <taxon>Hexapoda</taxon>
        <taxon>Insecta</taxon>
        <taxon>Pterygota</taxon>
        <taxon>Neoptera</taxon>
        <taxon>Endopterygota</taxon>
        <taxon>Diptera</taxon>
        <taxon>Brachycera</taxon>
        <taxon>Muscomorpha</taxon>
        <taxon>Platypezoidea</taxon>
        <taxon>Phoridae</taxon>
        <taxon>Megaseliini</taxon>
        <taxon>Megaselia</taxon>
    </lineage>
</organism>
<evidence type="ECO:0000313" key="3">
    <source>
        <dbReference type="Proteomes" id="UP000015102"/>
    </source>
</evidence>
<evidence type="ECO:0000256" key="1">
    <source>
        <dbReference type="SAM" id="MobiDB-lite"/>
    </source>
</evidence>
<dbReference type="EMBL" id="CAQQ02123754">
    <property type="status" value="NOT_ANNOTATED_CDS"/>
    <property type="molecule type" value="Genomic_DNA"/>
</dbReference>
<feature type="region of interest" description="Disordered" evidence="1">
    <location>
        <begin position="137"/>
        <end position="162"/>
    </location>
</feature>
<reference evidence="2" key="2">
    <citation type="submission" date="2015-06" db="UniProtKB">
        <authorList>
            <consortium name="EnsemblMetazoa"/>
        </authorList>
    </citation>
    <scope>IDENTIFICATION</scope>
</reference>
<dbReference type="AlphaFoldDB" id="T1GJC7"/>
<dbReference type="HOGENOM" id="CLU_1637355_0_0_1"/>
<dbReference type="EMBL" id="CAQQ02123756">
    <property type="status" value="NOT_ANNOTATED_CDS"/>
    <property type="molecule type" value="Genomic_DNA"/>
</dbReference>
<sequence length="162" mass="18368">MKFADVVLEKSVSKKSTKSSRDIESDSDSDSSLDNYLVHPDKIDIATSFFERKENLPASTSKQSEEFNTGCLTQISTPKPESNIANFGHLIDHLQKVEDLKKKASDEVELKSRRPARYSLEDDIRETLAKMEAIPVPKSVKKKRKHGRDSEVESDWEEVEGQ</sequence>